<dbReference type="GO" id="GO:0005886">
    <property type="term" value="C:plasma membrane"/>
    <property type="evidence" value="ECO:0007669"/>
    <property type="project" value="UniProtKB-SubCell"/>
</dbReference>
<dbReference type="NCBIfam" id="TIGR01331">
    <property type="entry name" value="bisphos_cysQ"/>
    <property type="match status" value="1"/>
</dbReference>
<feature type="binding site" evidence="9">
    <location>
        <begin position="90"/>
        <end position="93"/>
    </location>
    <ligand>
        <name>substrate</name>
    </ligand>
</feature>
<evidence type="ECO:0000256" key="5">
    <source>
        <dbReference type="ARBA" id="ARBA00022723"/>
    </source>
</evidence>
<organism evidence="11 12">
    <name type="scientific">Acidisoma silvae</name>
    <dbReference type="NCBI Taxonomy" id="2802396"/>
    <lineage>
        <taxon>Bacteria</taxon>
        <taxon>Pseudomonadati</taxon>
        <taxon>Pseudomonadota</taxon>
        <taxon>Alphaproteobacteria</taxon>
        <taxon>Acetobacterales</taxon>
        <taxon>Acidocellaceae</taxon>
        <taxon>Acidisoma</taxon>
    </lineage>
</organism>
<dbReference type="InterPro" id="IPR006240">
    <property type="entry name" value="CysQ"/>
</dbReference>
<comment type="similarity">
    <text evidence="2 9">Belongs to the inositol monophosphatase superfamily. CysQ family.</text>
</comment>
<dbReference type="GO" id="GO:0008441">
    <property type="term" value="F:3'(2'),5'-bisphosphate nucleotidase activity"/>
    <property type="evidence" value="ECO:0007669"/>
    <property type="project" value="UniProtKB-UniRule"/>
</dbReference>
<proteinExistence type="inferred from homology"/>
<dbReference type="GO" id="GO:0046854">
    <property type="term" value="P:phosphatidylinositol phosphate biosynthetic process"/>
    <property type="evidence" value="ECO:0007669"/>
    <property type="project" value="InterPro"/>
</dbReference>
<dbReference type="Gene3D" id="3.40.190.80">
    <property type="match status" value="1"/>
</dbReference>
<keyword evidence="6 9" id="KW-0378">Hydrolase</keyword>
<comment type="subcellular location">
    <subcellularLocation>
        <location evidence="9">Cell inner membrane</location>
        <topology evidence="9">Peripheral membrane protein</topology>
        <orientation evidence="9">Cytoplasmic side</orientation>
    </subcellularLocation>
</comment>
<dbReference type="SUPFAM" id="SSF56655">
    <property type="entry name" value="Carbohydrate phosphatase"/>
    <property type="match status" value="1"/>
</dbReference>
<feature type="binding site" evidence="9">
    <location>
        <position position="91"/>
    </location>
    <ligand>
        <name>Mg(2+)</name>
        <dbReference type="ChEBI" id="CHEBI:18420"/>
        <label>2</label>
    </ligand>
</feature>
<dbReference type="PANTHER" id="PTHR43028">
    <property type="entry name" value="3'(2'),5'-BISPHOSPHATE NUCLEOTIDASE 1"/>
    <property type="match status" value="1"/>
</dbReference>
<dbReference type="PANTHER" id="PTHR43028:SF5">
    <property type="entry name" value="3'(2'),5'-BISPHOSPHATE NUCLEOTIDASE 1"/>
    <property type="match status" value="1"/>
</dbReference>
<evidence type="ECO:0000256" key="4">
    <source>
        <dbReference type="ARBA" id="ARBA00022519"/>
    </source>
</evidence>
<dbReference type="InterPro" id="IPR050725">
    <property type="entry name" value="CysQ/Inositol_MonoPase"/>
</dbReference>
<evidence type="ECO:0000256" key="7">
    <source>
        <dbReference type="ARBA" id="ARBA00022842"/>
    </source>
</evidence>
<keyword evidence="4 9" id="KW-0997">Cell inner membrane</keyword>
<evidence type="ECO:0000256" key="2">
    <source>
        <dbReference type="ARBA" id="ARBA00005289"/>
    </source>
</evidence>
<dbReference type="GO" id="GO:0000103">
    <property type="term" value="P:sulfate assimilation"/>
    <property type="evidence" value="ECO:0007669"/>
    <property type="project" value="TreeGrafter"/>
</dbReference>
<dbReference type="PROSITE" id="PS00630">
    <property type="entry name" value="IMP_2"/>
    <property type="match status" value="1"/>
</dbReference>
<evidence type="ECO:0000256" key="1">
    <source>
        <dbReference type="ARBA" id="ARBA00001625"/>
    </source>
</evidence>
<comment type="caution">
    <text evidence="11">The sequence shown here is derived from an EMBL/GenBank/DDBJ whole genome shotgun (WGS) entry which is preliminary data.</text>
</comment>
<dbReference type="Pfam" id="PF00459">
    <property type="entry name" value="Inositol_P"/>
    <property type="match status" value="1"/>
</dbReference>
<keyword evidence="3 9" id="KW-1003">Cell membrane</keyword>
<evidence type="ECO:0000256" key="6">
    <source>
        <dbReference type="ARBA" id="ARBA00022801"/>
    </source>
</evidence>
<evidence type="ECO:0000256" key="3">
    <source>
        <dbReference type="ARBA" id="ARBA00022475"/>
    </source>
</evidence>
<feature type="binding site" evidence="10">
    <location>
        <position position="90"/>
    </location>
    <ligand>
        <name>Mg(2+)</name>
        <dbReference type="ChEBI" id="CHEBI:18420"/>
        <label>2</label>
    </ligand>
</feature>
<feature type="binding site" evidence="9">
    <location>
        <position position="68"/>
    </location>
    <ligand>
        <name>Mg(2+)</name>
        <dbReference type="ChEBI" id="CHEBI:18420"/>
        <label>1</label>
    </ligand>
</feature>
<feature type="binding site" evidence="10">
    <location>
        <position position="88"/>
    </location>
    <ligand>
        <name>Mg(2+)</name>
        <dbReference type="ChEBI" id="CHEBI:18420"/>
        <label>1</label>
        <note>catalytic</note>
    </ligand>
</feature>
<feature type="binding site" evidence="9">
    <location>
        <position position="90"/>
    </location>
    <ligand>
        <name>Mg(2+)</name>
        <dbReference type="ChEBI" id="CHEBI:18420"/>
        <label>1</label>
    </ligand>
</feature>
<reference evidence="11" key="1">
    <citation type="journal article" date="2021" name="Microorganisms">
        <title>Acidisoma silvae sp. nov. and Acidisomacellulosilytica sp. nov., Two Acidophilic Bacteria Isolated from Decaying Wood, Hydrolyzing Cellulose and Producing Poly-3-hydroxybutyrate.</title>
        <authorList>
            <person name="Mieszkin S."/>
            <person name="Pouder E."/>
            <person name="Uroz S."/>
            <person name="Simon-Colin C."/>
            <person name="Alain K."/>
        </authorList>
    </citation>
    <scope>NUCLEOTIDE SEQUENCE</scope>
    <source>
        <strain evidence="11">HW T2.11</strain>
    </source>
</reference>
<dbReference type="RefSeq" id="WP_227320207.1">
    <property type="nucleotide sequence ID" value="NZ_JAESVB010000002.1"/>
</dbReference>
<feature type="binding site" evidence="9">
    <location>
        <position position="213"/>
    </location>
    <ligand>
        <name>substrate</name>
    </ligand>
</feature>
<feature type="binding site" evidence="10">
    <location>
        <position position="91"/>
    </location>
    <ligand>
        <name>Mg(2+)</name>
        <dbReference type="ChEBI" id="CHEBI:18420"/>
        <label>1</label>
        <note>catalytic</note>
    </ligand>
</feature>
<dbReference type="CDD" id="cd01638">
    <property type="entry name" value="CysQ"/>
    <property type="match status" value="1"/>
</dbReference>
<dbReference type="InterPro" id="IPR000760">
    <property type="entry name" value="Inositol_monophosphatase-like"/>
</dbReference>
<comment type="function">
    <text evidence="9">Converts adenosine-3',5'-bisphosphate (PAP) to AMP.</text>
</comment>
<dbReference type="EMBL" id="JAESVB010000002">
    <property type="protein sequence ID" value="MCB8874535.1"/>
    <property type="molecule type" value="Genomic_DNA"/>
</dbReference>
<dbReference type="InterPro" id="IPR020550">
    <property type="entry name" value="Inositol_monophosphatase_CS"/>
</dbReference>
<evidence type="ECO:0000256" key="10">
    <source>
        <dbReference type="PIRSR" id="PIRSR600760-2"/>
    </source>
</evidence>
<keyword evidence="7 9" id="KW-0460">Magnesium</keyword>
<dbReference type="EC" id="3.1.3.7" evidence="9"/>
<reference evidence="11" key="2">
    <citation type="submission" date="2021-01" db="EMBL/GenBank/DDBJ databases">
        <authorList>
            <person name="Mieszkin S."/>
            <person name="Pouder E."/>
            <person name="Alain K."/>
        </authorList>
    </citation>
    <scope>NUCLEOTIDE SEQUENCE</scope>
    <source>
        <strain evidence="11">HW T2.11</strain>
    </source>
</reference>
<sequence length="268" mass="27332">MSVLSDLLAAVRPLAEEAGRTTLGFYGDTSGMKAKADGSPVTLADEAAEAVILPALRALTPDIPVVSEEEVAQGIGPARVGARFWLVDPLDGTREFLNGNGEFTVNIALIEDGRPVLGVVVAPALGQTYAGTEGAATLTDQAGERAIAVRAVPPEGLTVVGSRSHGDATAMNAFLDGRTVAAFRAAGSSLKLCLVAAGEADLYPRLGTTMEWDIAAGHAVLAAAGGGVTTVKGGAFAYGKPDFRNPHFVAHGKAALQTALLPSEETIS</sequence>
<feature type="binding site" evidence="10">
    <location>
        <position position="213"/>
    </location>
    <ligand>
        <name>Mg(2+)</name>
        <dbReference type="ChEBI" id="CHEBI:18420"/>
        <label>1</label>
        <note>catalytic</note>
    </ligand>
</feature>
<name>A0A963YQK0_9PROT</name>
<evidence type="ECO:0000313" key="12">
    <source>
        <dbReference type="Proteomes" id="UP000708298"/>
    </source>
</evidence>
<comment type="catalytic activity">
    <reaction evidence="1 9">
        <text>adenosine 3',5'-bisphosphate + H2O = AMP + phosphate</text>
        <dbReference type="Rhea" id="RHEA:10040"/>
        <dbReference type="ChEBI" id="CHEBI:15377"/>
        <dbReference type="ChEBI" id="CHEBI:43474"/>
        <dbReference type="ChEBI" id="CHEBI:58343"/>
        <dbReference type="ChEBI" id="CHEBI:456215"/>
        <dbReference type="EC" id="3.1.3.7"/>
    </reaction>
</comment>
<evidence type="ECO:0000256" key="8">
    <source>
        <dbReference type="ARBA" id="ARBA00023136"/>
    </source>
</evidence>
<dbReference type="InterPro" id="IPR020583">
    <property type="entry name" value="Inositol_monoP_metal-BS"/>
</dbReference>
<feature type="binding site" evidence="9">
    <location>
        <position position="88"/>
    </location>
    <ligand>
        <name>Mg(2+)</name>
        <dbReference type="ChEBI" id="CHEBI:18420"/>
        <label>2</label>
    </ligand>
</feature>
<dbReference type="PROSITE" id="PS00629">
    <property type="entry name" value="IMP_1"/>
    <property type="match status" value="1"/>
</dbReference>
<accession>A0A963YQK0</accession>
<feature type="binding site" evidence="10">
    <location>
        <position position="68"/>
    </location>
    <ligand>
        <name>Mg(2+)</name>
        <dbReference type="ChEBI" id="CHEBI:18420"/>
        <label>1</label>
        <note>catalytic</note>
    </ligand>
</feature>
<keyword evidence="12" id="KW-1185">Reference proteome</keyword>
<gene>
    <name evidence="9 11" type="primary">cysQ</name>
    <name evidence="11" type="ORF">ASILVAE211_05000</name>
</gene>
<dbReference type="GO" id="GO:0050427">
    <property type="term" value="P:3'-phosphoadenosine 5'-phosphosulfate metabolic process"/>
    <property type="evidence" value="ECO:0007669"/>
    <property type="project" value="TreeGrafter"/>
</dbReference>
<dbReference type="HAMAP" id="MF_02095">
    <property type="entry name" value="CysQ"/>
    <property type="match status" value="1"/>
</dbReference>
<dbReference type="Proteomes" id="UP000708298">
    <property type="component" value="Unassembled WGS sequence"/>
</dbReference>
<dbReference type="GO" id="GO:0000287">
    <property type="term" value="F:magnesium ion binding"/>
    <property type="evidence" value="ECO:0007669"/>
    <property type="project" value="UniProtKB-UniRule"/>
</dbReference>
<comment type="cofactor">
    <cofactor evidence="9 10">
        <name>Mg(2+)</name>
        <dbReference type="ChEBI" id="CHEBI:18420"/>
    </cofactor>
</comment>
<keyword evidence="8 9" id="KW-0472">Membrane</keyword>
<feature type="binding site" evidence="9">
    <location>
        <position position="88"/>
    </location>
    <ligand>
        <name>Mg(2+)</name>
        <dbReference type="ChEBI" id="CHEBI:18420"/>
        <label>1</label>
    </ligand>
</feature>
<feature type="binding site" evidence="9">
    <location>
        <position position="213"/>
    </location>
    <ligand>
        <name>Mg(2+)</name>
        <dbReference type="ChEBI" id="CHEBI:18420"/>
        <label>2</label>
    </ligand>
</feature>
<evidence type="ECO:0000256" key="9">
    <source>
        <dbReference type="HAMAP-Rule" id="MF_02095"/>
    </source>
</evidence>
<evidence type="ECO:0000313" key="11">
    <source>
        <dbReference type="EMBL" id="MCB8874535.1"/>
    </source>
</evidence>
<keyword evidence="5 9" id="KW-0479">Metal-binding</keyword>
<protein>
    <recommendedName>
        <fullName evidence="9">3'(2'),5'-bisphosphate nucleotidase CysQ</fullName>
        <ecNumber evidence="9">3.1.3.7</ecNumber>
    </recommendedName>
    <alternativeName>
        <fullName evidence="9">3'(2'),5-bisphosphonucleoside 3'(2')-phosphohydrolase</fullName>
    </alternativeName>
    <alternativeName>
        <fullName evidence="9">3'-phosphoadenosine 5'-phosphate phosphatase</fullName>
        <shortName evidence="9">PAP phosphatase</shortName>
    </alternativeName>
</protein>
<dbReference type="AlphaFoldDB" id="A0A963YQK0"/>
<dbReference type="PRINTS" id="PR00377">
    <property type="entry name" value="IMPHPHTASES"/>
</dbReference>
<dbReference type="Gene3D" id="3.30.540.10">
    <property type="entry name" value="Fructose-1,6-Bisphosphatase, subunit A, domain 1"/>
    <property type="match status" value="1"/>
</dbReference>
<feature type="binding site" evidence="9">
    <location>
        <position position="68"/>
    </location>
    <ligand>
        <name>substrate</name>
    </ligand>
</feature>